<name>A0ABW0FXK6_9CAUL</name>
<dbReference type="EMBL" id="JBHSLF010000056">
    <property type="protein sequence ID" value="MFC5346256.1"/>
    <property type="molecule type" value="Genomic_DNA"/>
</dbReference>
<protein>
    <recommendedName>
        <fullName evidence="3">Chemotaxis protein</fullName>
    </recommendedName>
</protein>
<evidence type="ECO:0000313" key="1">
    <source>
        <dbReference type="EMBL" id="MFC5346256.1"/>
    </source>
</evidence>
<dbReference type="RefSeq" id="WP_374036770.1">
    <property type="nucleotide sequence ID" value="NZ_CP169082.1"/>
</dbReference>
<sequence>MAGLSLIEQLGGGAVLVAAGGGLMKGWQTWCASRRSPEQRMGDAAQAASVLVTAATQAAEGLMAGMREDLDALRAELSATKASHAQEIAELKLAHDQCTAENLVLKGHLDQQIQRTESLAAFLRRQGLEVPDLTGARPLLILTANTSPETA</sequence>
<keyword evidence="2" id="KW-1185">Reference proteome</keyword>
<proteinExistence type="predicted"/>
<evidence type="ECO:0000313" key="2">
    <source>
        <dbReference type="Proteomes" id="UP001596152"/>
    </source>
</evidence>
<organism evidence="1 2">
    <name type="scientific">Brevundimonas staleyi</name>
    <dbReference type="NCBI Taxonomy" id="74326"/>
    <lineage>
        <taxon>Bacteria</taxon>
        <taxon>Pseudomonadati</taxon>
        <taxon>Pseudomonadota</taxon>
        <taxon>Alphaproteobacteria</taxon>
        <taxon>Caulobacterales</taxon>
        <taxon>Caulobacteraceae</taxon>
        <taxon>Brevundimonas</taxon>
    </lineage>
</organism>
<accession>A0ABW0FXK6</accession>
<comment type="caution">
    <text evidence="1">The sequence shown here is derived from an EMBL/GenBank/DDBJ whole genome shotgun (WGS) entry which is preliminary data.</text>
</comment>
<dbReference type="Proteomes" id="UP001596152">
    <property type="component" value="Unassembled WGS sequence"/>
</dbReference>
<reference evidence="2" key="1">
    <citation type="journal article" date="2019" name="Int. J. Syst. Evol. Microbiol.">
        <title>The Global Catalogue of Microorganisms (GCM) 10K type strain sequencing project: providing services to taxonomists for standard genome sequencing and annotation.</title>
        <authorList>
            <consortium name="The Broad Institute Genomics Platform"/>
            <consortium name="The Broad Institute Genome Sequencing Center for Infectious Disease"/>
            <person name="Wu L."/>
            <person name="Ma J."/>
        </authorList>
    </citation>
    <scope>NUCLEOTIDE SEQUENCE [LARGE SCALE GENOMIC DNA]</scope>
    <source>
        <strain evidence="2">JCM 12125</strain>
    </source>
</reference>
<evidence type="ECO:0008006" key="3">
    <source>
        <dbReference type="Google" id="ProtNLM"/>
    </source>
</evidence>
<gene>
    <name evidence="1" type="ORF">ACFPIE_20260</name>
</gene>